<name>A0A149URP6_9PROT</name>
<evidence type="ECO:0000313" key="2">
    <source>
        <dbReference type="Proteomes" id="UP000075377"/>
    </source>
</evidence>
<dbReference type="AlphaFoldDB" id="A0A149URP6"/>
<evidence type="ECO:0000313" key="1">
    <source>
        <dbReference type="EMBL" id="KXV70592.1"/>
    </source>
</evidence>
<dbReference type="PATRIC" id="fig|178901.14.peg.1425"/>
<accession>A0A149URP6</accession>
<dbReference type="Proteomes" id="UP000075377">
    <property type="component" value="Unassembled WGS sequence"/>
</dbReference>
<reference evidence="1 2" key="1">
    <citation type="submission" date="2015-06" db="EMBL/GenBank/DDBJ databases">
        <title>Improved classification and identification of acetic acid bacteria using matrix-assisted laser desorption/ionization time-of-flight mass spectrometry; Gluconobacter nephelii and Gluconobacter uchimurae are later heterotypic synonyms of Gluconobacter japonicus and Gluconobacter oxydans, respectively.</title>
        <authorList>
            <person name="Li L."/>
            <person name="Cleenwerck I."/>
            <person name="De Vuyst L."/>
            <person name="Vandamme P."/>
        </authorList>
    </citation>
    <scope>NUCLEOTIDE SEQUENCE [LARGE SCALE GENOMIC DNA]</scope>
    <source>
        <strain evidence="1 2">LMG 1699</strain>
    </source>
</reference>
<protein>
    <recommendedName>
        <fullName evidence="3">IrrE N-terminal-like domain-containing protein</fullName>
    </recommendedName>
</protein>
<dbReference type="EMBL" id="LHZX01000218">
    <property type="protein sequence ID" value="KXV70592.1"/>
    <property type="molecule type" value="Genomic_DNA"/>
</dbReference>
<organism evidence="1 2">
    <name type="scientific">Acetobacter malorum</name>
    <dbReference type="NCBI Taxonomy" id="178901"/>
    <lineage>
        <taxon>Bacteria</taxon>
        <taxon>Pseudomonadati</taxon>
        <taxon>Pseudomonadota</taxon>
        <taxon>Alphaproteobacteria</taxon>
        <taxon>Acetobacterales</taxon>
        <taxon>Acetobacteraceae</taxon>
        <taxon>Acetobacter</taxon>
    </lineage>
</organism>
<evidence type="ECO:0008006" key="3">
    <source>
        <dbReference type="Google" id="ProtNLM"/>
    </source>
</evidence>
<proteinExistence type="predicted"/>
<comment type="caution">
    <text evidence="1">The sequence shown here is derived from an EMBL/GenBank/DDBJ whole genome shotgun (WGS) entry which is preliminary data.</text>
</comment>
<gene>
    <name evidence="1" type="ORF">AD951_02555</name>
</gene>
<sequence length="166" mass="18366">MTAMEIWDLALACKRNGITKIYVKETVLPPSFDGTFVRMTSEKGDGDVCYVYLNENLPSHWKEFVIAKELMHCWSPGKTYIGEPERAGQLVQALTTTSGKYTASVAADVGAIVAAAEVMLPIYTLERDLAKSLSTEEIASRHNLHPDVAKTICSIELMHMRKNGCL</sequence>